<dbReference type="AlphaFoldDB" id="A0A1I8BF06"/>
<sequence>MPNQQQPLRPRNEGGYGCPPLYPRPYTYFDKKEEYEEFIGMVKTDSEVIKNCKK</sequence>
<organism evidence="1 2">
    <name type="scientific">Meloidogyne hapla</name>
    <name type="common">Root-knot nematode worm</name>
    <dbReference type="NCBI Taxonomy" id="6305"/>
    <lineage>
        <taxon>Eukaryota</taxon>
        <taxon>Metazoa</taxon>
        <taxon>Ecdysozoa</taxon>
        <taxon>Nematoda</taxon>
        <taxon>Chromadorea</taxon>
        <taxon>Rhabditida</taxon>
        <taxon>Tylenchina</taxon>
        <taxon>Tylenchomorpha</taxon>
        <taxon>Tylenchoidea</taxon>
        <taxon>Meloidogynidae</taxon>
        <taxon>Meloidogyninae</taxon>
        <taxon>Meloidogyne</taxon>
    </lineage>
</organism>
<evidence type="ECO:0000313" key="2">
    <source>
        <dbReference type="WBParaSite" id="MhA1_Contig2070.frz3.gene5"/>
    </source>
</evidence>
<proteinExistence type="predicted"/>
<protein>
    <submittedName>
        <fullName evidence="2">Uncharacterized protein</fullName>
    </submittedName>
</protein>
<reference evidence="2" key="1">
    <citation type="submission" date="2016-11" db="UniProtKB">
        <authorList>
            <consortium name="WormBaseParasite"/>
        </authorList>
    </citation>
    <scope>IDENTIFICATION</scope>
</reference>
<dbReference type="WBParaSite" id="MhA1_Contig2070.frz3.gene5">
    <property type="protein sequence ID" value="MhA1_Contig2070.frz3.gene5"/>
    <property type="gene ID" value="MhA1_Contig2070.frz3.gene5"/>
</dbReference>
<evidence type="ECO:0000313" key="1">
    <source>
        <dbReference type="Proteomes" id="UP000095281"/>
    </source>
</evidence>
<keyword evidence="1" id="KW-1185">Reference proteome</keyword>
<name>A0A1I8BF06_MELHA</name>
<dbReference type="Proteomes" id="UP000095281">
    <property type="component" value="Unplaced"/>
</dbReference>
<accession>A0A1I8BF06</accession>